<keyword evidence="1" id="KW-0813">Transport</keyword>
<dbReference type="InterPro" id="IPR011899">
    <property type="entry name" value="Glutaredoxin_euk/vir"/>
</dbReference>
<comment type="caution">
    <text evidence="6">The sequence shown here is derived from an EMBL/GenBank/DDBJ whole genome shotgun (WGS) entry which is preliminary data.</text>
</comment>
<name>A0A1Y1XQW7_9FUNG</name>
<dbReference type="AlphaFoldDB" id="A0A1Y1XQW7"/>
<dbReference type="GO" id="GO:0005801">
    <property type="term" value="C:cis-Golgi network"/>
    <property type="evidence" value="ECO:0007669"/>
    <property type="project" value="UniProtKB-ARBA"/>
</dbReference>
<dbReference type="Proteomes" id="UP000193498">
    <property type="component" value="Unassembled WGS sequence"/>
</dbReference>
<evidence type="ECO:0000313" key="6">
    <source>
        <dbReference type="EMBL" id="ORX88045.1"/>
    </source>
</evidence>
<dbReference type="SUPFAM" id="SSF52833">
    <property type="entry name" value="Thioredoxin-like"/>
    <property type="match status" value="1"/>
</dbReference>
<dbReference type="CDD" id="cd03419">
    <property type="entry name" value="GRX_GRXh_1_2_like"/>
    <property type="match status" value="1"/>
</dbReference>
<gene>
    <name evidence="6" type="ORF">K493DRAFT_319572</name>
</gene>
<dbReference type="InterPro" id="IPR002109">
    <property type="entry name" value="Glutaredoxin"/>
</dbReference>
<dbReference type="GO" id="GO:0005796">
    <property type="term" value="C:Golgi lumen"/>
    <property type="evidence" value="ECO:0007669"/>
    <property type="project" value="UniProtKB-ARBA"/>
</dbReference>
<dbReference type="InParanoid" id="A0A1Y1XQW7"/>
<dbReference type="FunCoup" id="A0A1Y1XQW7">
    <property type="interactions" value="289"/>
</dbReference>
<keyword evidence="7" id="KW-1185">Reference proteome</keyword>
<dbReference type="InterPro" id="IPR011767">
    <property type="entry name" value="GLR_AS"/>
</dbReference>
<evidence type="ECO:0000256" key="1">
    <source>
        <dbReference type="ARBA" id="ARBA00022448"/>
    </source>
</evidence>
<dbReference type="GO" id="GO:0034599">
    <property type="term" value="P:cellular response to oxidative stress"/>
    <property type="evidence" value="ECO:0007669"/>
    <property type="project" value="TreeGrafter"/>
</dbReference>
<dbReference type="PANTHER" id="PTHR45694">
    <property type="entry name" value="GLUTAREDOXIN 2"/>
    <property type="match status" value="1"/>
</dbReference>
<keyword evidence="2" id="KW-0249">Electron transport</keyword>
<dbReference type="PROSITE" id="PS00195">
    <property type="entry name" value="GLUTAREDOXIN_1"/>
    <property type="match status" value="1"/>
</dbReference>
<dbReference type="InterPro" id="IPR036249">
    <property type="entry name" value="Thioredoxin-like_sf"/>
</dbReference>
<protein>
    <submittedName>
        <fullName evidence="6">Glutaredoxin</fullName>
    </submittedName>
</protein>
<dbReference type="FunFam" id="3.40.30.10:FF:000093">
    <property type="entry name" value="Glutaredoxin 2"/>
    <property type="match status" value="1"/>
</dbReference>
<evidence type="ECO:0000256" key="2">
    <source>
        <dbReference type="ARBA" id="ARBA00022982"/>
    </source>
</evidence>
<dbReference type="PRINTS" id="PR00160">
    <property type="entry name" value="GLUTAREDOXIN"/>
</dbReference>
<evidence type="ECO:0000313" key="7">
    <source>
        <dbReference type="Proteomes" id="UP000193498"/>
    </source>
</evidence>
<dbReference type="PROSITE" id="PS51354">
    <property type="entry name" value="GLUTAREDOXIN_2"/>
    <property type="match status" value="1"/>
</dbReference>
<proteinExistence type="predicted"/>
<accession>A0A1Y1XQW7</accession>
<organism evidence="6 7">
    <name type="scientific">Basidiobolus meristosporus CBS 931.73</name>
    <dbReference type="NCBI Taxonomy" id="1314790"/>
    <lineage>
        <taxon>Eukaryota</taxon>
        <taxon>Fungi</taxon>
        <taxon>Fungi incertae sedis</taxon>
        <taxon>Zoopagomycota</taxon>
        <taxon>Entomophthoromycotina</taxon>
        <taxon>Basidiobolomycetes</taxon>
        <taxon>Basidiobolales</taxon>
        <taxon>Basidiobolaceae</taxon>
        <taxon>Basidiobolus</taxon>
    </lineage>
</organism>
<sequence>MVFSKSYCPYCKRAKDLLSKVFPNYTAIELDQLPDGSEIQAALLELSGQRTVPNIYIKGKHLGGCDDLLKAHSSGKLEQLLA</sequence>
<keyword evidence="3" id="KW-1015">Disulfide bond</keyword>
<dbReference type="EMBL" id="MCFE01000540">
    <property type="protein sequence ID" value="ORX88045.1"/>
    <property type="molecule type" value="Genomic_DNA"/>
</dbReference>
<feature type="domain" description="Glutaredoxin" evidence="5">
    <location>
        <begin position="1"/>
        <end position="61"/>
    </location>
</feature>
<dbReference type="PANTHER" id="PTHR45694:SF18">
    <property type="entry name" value="GLUTAREDOXIN-1-RELATED"/>
    <property type="match status" value="1"/>
</dbReference>
<keyword evidence="4" id="KW-0676">Redox-active center</keyword>
<dbReference type="NCBIfam" id="TIGR02180">
    <property type="entry name" value="GRX_euk"/>
    <property type="match status" value="1"/>
</dbReference>
<dbReference type="STRING" id="1314790.A0A1Y1XQW7"/>
<dbReference type="InterPro" id="IPR014025">
    <property type="entry name" value="Glutaredoxin_subgr"/>
</dbReference>
<dbReference type="OrthoDB" id="418495at2759"/>
<evidence type="ECO:0000259" key="5">
    <source>
        <dbReference type="Pfam" id="PF00462"/>
    </source>
</evidence>
<evidence type="ECO:0000256" key="3">
    <source>
        <dbReference type="ARBA" id="ARBA00023157"/>
    </source>
</evidence>
<reference evidence="6 7" key="1">
    <citation type="submission" date="2016-07" db="EMBL/GenBank/DDBJ databases">
        <title>Pervasive Adenine N6-methylation of Active Genes in Fungi.</title>
        <authorList>
            <consortium name="DOE Joint Genome Institute"/>
            <person name="Mondo S.J."/>
            <person name="Dannebaum R.O."/>
            <person name="Kuo R.C."/>
            <person name="Labutti K."/>
            <person name="Haridas S."/>
            <person name="Kuo A."/>
            <person name="Salamov A."/>
            <person name="Ahrendt S.R."/>
            <person name="Lipzen A."/>
            <person name="Sullivan W."/>
            <person name="Andreopoulos W.B."/>
            <person name="Clum A."/>
            <person name="Lindquist E."/>
            <person name="Daum C."/>
            <person name="Ramamoorthy G.K."/>
            <person name="Gryganskyi A."/>
            <person name="Culley D."/>
            <person name="Magnuson J.K."/>
            <person name="James T.Y."/>
            <person name="O'Malley M.A."/>
            <person name="Stajich J.E."/>
            <person name="Spatafora J.W."/>
            <person name="Visel A."/>
            <person name="Grigoriev I.V."/>
        </authorList>
    </citation>
    <scope>NUCLEOTIDE SEQUENCE [LARGE SCALE GENOMIC DNA]</scope>
    <source>
        <strain evidence="6 7">CBS 931.73</strain>
    </source>
</reference>
<dbReference type="Pfam" id="PF00462">
    <property type="entry name" value="Glutaredoxin"/>
    <property type="match status" value="1"/>
</dbReference>
<dbReference type="GO" id="GO:0004362">
    <property type="term" value="F:glutathione-disulfide reductase (NADPH) activity"/>
    <property type="evidence" value="ECO:0007669"/>
    <property type="project" value="UniProtKB-ARBA"/>
</dbReference>
<evidence type="ECO:0000256" key="4">
    <source>
        <dbReference type="ARBA" id="ARBA00023284"/>
    </source>
</evidence>
<dbReference type="Gene3D" id="3.40.30.10">
    <property type="entry name" value="Glutaredoxin"/>
    <property type="match status" value="1"/>
</dbReference>